<feature type="domain" description="DUF397" evidence="2">
    <location>
        <begin position="10"/>
        <end position="62"/>
    </location>
</feature>
<reference evidence="4" key="1">
    <citation type="submission" date="2016-10" db="EMBL/GenBank/DDBJ databases">
        <authorList>
            <person name="Varghese N."/>
            <person name="Submissions S."/>
        </authorList>
    </citation>
    <scope>NUCLEOTIDE SEQUENCE [LARGE SCALE GENOMIC DNA]</scope>
    <source>
        <strain evidence="4">DSM 43163</strain>
    </source>
</reference>
<evidence type="ECO:0000259" key="2">
    <source>
        <dbReference type="Pfam" id="PF04149"/>
    </source>
</evidence>
<dbReference type="OrthoDB" id="4570646at2"/>
<protein>
    <recommendedName>
        <fullName evidence="2">DUF397 domain-containing protein</fullName>
    </recommendedName>
</protein>
<keyword evidence="4" id="KW-1185">Reference proteome</keyword>
<sequence length="64" mass="6638">MGDFPSPRPQWRKSSHSGGGNDACVEVADLGQAVGIRDSKDPDGPALAVSRTALGSFLKGIRNS</sequence>
<evidence type="ECO:0000313" key="3">
    <source>
        <dbReference type="EMBL" id="SEG45363.1"/>
    </source>
</evidence>
<dbReference type="AlphaFoldDB" id="A0A1H6A9F3"/>
<dbReference type="Proteomes" id="UP000236723">
    <property type="component" value="Unassembled WGS sequence"/>
</dbReference>
<evidence type="ECO:0000313" key="4">
    <source>
        <dbReference type="Proteomes" id="UP000236723"/>
    </source>
</evidence>
<proteinExistence type="predicted"/>
<dbReference type="InterPro" id="IPR007278">
    <property type="entry name" value="DUF397"/>
</dbReference>
<name>A0A1H6A9F3_9ACTN</name>
<dbReference type="EMBL" id="FNVO01000005">
    <property type="protein sequence ID" value="SEG45363.1"/>
    <property type="molecule type" value="Genomic_DNA"/>
</dbReference>
<dbReference type="Pfam" id="PF04149">
    <property type="entry name" value="DUF397"/>
    <property type="match status" value="1"/>
</dbReference>
<accession>A0A1H6A9F3</accession>
<evidence type="ECO:0000256" key="1">
    <source>
        <dbReference type="SAM" id="MobiDB-lite"/>
    </source>
</evidence>
<feature type="region of interest" description="Disordered" evidence="1">
    <location>
        <begin position="1"/>
        <end position="23"/>
    </location>
</feature>
<dbReference type="RefSeq" id="WP_103938272.1">
    <property type="nucleotide sequence ID" value="NZ_FNVO01000005.1"/>
</dbReference>
<gene>
    <name evidence="3" type="ORF">SAMN04489712_105298</name>
</gene>
<organism evidence="3 4">
    <name type="scientific">Thermomonospora echinospora</name>
    <dbReference type="NCBI Taxonomy" id="1992"/>
    <lineage>
        <taxon>Bacteria</taxon>
        <taxon>Bacillati</taxon>
        <taxon>Actinomycetota</taxon>
        <taxon>Actinomycetes</taxon>
        <taxon>Streptosporangiales</taxon>
        <taxon>Thermomonosporaceae</taxon>
        <taxon>Thermomonospora</taxon>
    </lineage>
</organism>